<dbReference type="Pfam" id="PF13855">
    <property type="entry name" value="LRR_8"/>
    <property type="match status" value="2"/>
</dbReference>
<keyword evidence="4" id="KW-1003">Cell membrane</keyword>
<evidence type="ECO:0000256" key="10">
    <source>
        <dbReference type="ARBA" id="ARBA00022989"/>
    </source>
</evidence>
<comment type="subcellular location">
    <subcellularLocation>
        <location evidence="1">Cell membrane</location>
        <topology evidence="1">Single-pass membrane protein</topology>
    </subcellularLocation>
    <subcellularLocation>
        <location evidence="2">Membrane</location>
        <topology evidence="2">Single-pass type I membrane protein</topology>
    </subcellularLocation>
</comment>
<name>A0A9R0SUY4_TRITD</name>
<accession>A0A9R0SUY4</accession>
<feature type="chain" id="PRO_5040233144" evidence="14">
    <location>
        <begin position="26"/>
        <end position="525"/>
    </location>
</feature>
<feature type="transmembrane region" description="Helical" evidence="13">
    <location>
        <begin position="465"/>
        <end position="488"/>
    </location>
</feature>
<dbReference type="GO" id="GO:0005886">
    <property type="term" value="C:plasma membrane"/>
    <property type="evidence" value="ECO:0007669"/>
    <property type="project" value="UniProtKB-SubCell"/>
</dbReference>
<dbReference type="Gramene" id="TRITD4Av1G255520.1">
    <property type="protein sequence ID" value="TRITD4Av1G255520.1"/>
    <property type="gene ID" value="TRITD4Av1G255520"/>
</dbReference>
<evidence type="ECO:0000256" key="11">
    <source>
        <dbReference type="ARBA" id="ARBA00023136"/>
    </source>
</evidence>
<keyword evidence="9" id="KW-0677">Repeat</keyword>
<evidence type="ECO:0000256" key="1">
    <source>
        <dbReference type="ARBA" id="ARBA00004162"/>
    </source>
</evidence>
<evidence type="ECO:0000256" key="3">
    <source>
        <dbReference type="ARBA" id="ARBA00009592"/>
    </source>
</evidence>
<dbReference type="Gene3D" id="3.80.10.10">
    <property type="entry name" value="Ribonuclease Inhibitor"/>
    <property type="match status" value="2"/>
</dbReference>
<reference evidence="15 16" key="1">
    <citation type="submission" date="2017-09" db="EMBL/GenBank/DDBJ databases">
        <authorList>
            <consortium name="International Durum Wheat Genome Sequencing Consortium (IDWGSC)"/>
            <person name="Milanesi L."/>
        </authorList>
    </citation>
    <scope>NUCLEOTIDE SEQUENCE [LARGE SCALE GENOMIC DNA]</scope>
    <source>
        <strain evidence="16">cv. Svevo</strain>
    </source>
</reference>
<dbReference type="InterPro" id="IPR032675">
    <property type="entry name" value="LRR_dom_sf"/>
</dbReference>
<dbReference type="PANTHER" id="PTHR48063:SF45">
    <property type="entry name" value="LEUCINE-RICH REPEAT-CONTAINING N-TERMINAL PLANT-TYPE DOMAIN-CONTAINING PROTEIN"/>
    <property type="match status" value="1"/>
</dbReference>
<dbReference type="FunFam" id="3.80.10.10:FF:000111">
    <property type="entry name" value="LRR receptor-like serine/threonine-protein kinase ERECTA"/>
    <property type="match status" value="1"/>
</dbReference>
<dbReference type="Proteomes" id="UP000324705">
    <property type="component" value="Chromosome 4A"/>
</dbReference>
<evidence type="ECO:0000313" key="16">
    <source>
        <dbReference type="Proteomes" id="UP000324705"/>
    </source>
</evidence>
<gene>
    <name evidence="15" type="ORF">TRITD_4Av1G255520</name>
</gene>
<evidence type="ECO:0000256" key="12">
    <source>
        <dbReference type="ARBA" id="ARBA00023180"/>
    </source>
</evidence>
<keyword evidence="8 14" id="KW-0732">Signal</keyword>
<keyword evidence="7 13" id="KW-0812">Transmembrane</keyword>
<keyword evidence="16" id="KW-1185">Reference proteome</keyword>
<evidence type="ECO:0000256" key="7">
    <source>
        <dbReference type="ARBA" id="ARBA00022692"/>
    </source>
</evidence>
<dbReference type="SUPFAM" id="SSF52058">
    <property type="entry name" value="L domain-like"/>
    <property type="match status" value="2"/>
</dbReference>
<dbReference type="GO" id="GO:0009742">
    <property type="term" value="P:brassinosteroid mediated signaling pathway"/>
    <property type="evidence" value="ECO:0007669"/>
    <property type="project" value="UniProtKB-KW"/>
</dbReference>
<keyword evidence="5" id="KW-0433">Leucine-rich repeat</keyword>
<evidence type="ECO:0000256" key="13">
    <source>
        <dbReference type="SAM" id="Phobius"/>
    </source>
</evidence>
<evidence type="ECO:0000256" key="8">
    <source>
        <dbReference type="ARBA" id="ARBA00022729"/>
    </source>
</evidence>
<protein>
    <submittedName>
        <fullName evidence="15">Uncharacterized protein</fullName>
    </submittedName>
</protein>
<dbReference type="OMA" id="YSEILWE"/>
<dbReference type="PRINTS" id="PR00019">
    <property type="entry name" value="LEURICHRPT"/>
</dbReference>
<dbReference type="InterPro" id="IPR001611">
    <property type="entry name" value="Leu-rich_rpt"/>
</dbReference>
<feature type="signal peptide" evidence="14">
    <location>
        <begin position="1"/>
        <end position="25"/>
    </location>
</feature>
<keyword evidence="10 13" id="KW-1133">Transmembrane helix</keyword>
<keyword evidence="12" id="KW-0325">Glycoprotein</keyword>
<evidence type="ECO:0000256" key="6">
    <source>
        <dbReference type="ARBA" id="ARBA00022626"/>
    </source>
</evidence>
<evidence type="ECO:0000256" key="4">
    <source>
        <dbReference type="ARBA" id="ARBA00022475"/>
    </source>
</evidence>
<dbReference type="Pfam" id="PF00560">
    <property type="entry name" value="LRR_1"/>
    <property type="match status" value="2"/>
</dbReference>
<evidence type="ECO:0000256" key="14">
    <source>
        <dbReference type="SAM" id="SignalP"/>
    </source>
</evidence>
<evidence type="ECO:0000313" key="15">
    <source>
        <dbReference type="EMBL" id="VAH99432.1"/>
    </source>
</evidence>
<evidence type="ECO:0000256" key="2">
    <source>
        <dbReference type="ARBA" id="ARBA00004479"/>
    </source>
</evidence>
<evidence type="ECO:0000256" key="9">
    <source>
        <dbReference type="ARBA" id="ARBA00022737"/>
    </source>
</evidence>
<comment type="similarity">
    <text evidence="3">Belongs to the RLP family.</text>
</comment>
<dbReference type="AlphaFoldDB" id="A0A9R0SUY4"/>
<keyword evidence="11 13" id="KW-0472">Membrane</keyword>
<sequence length="525" mass="57996">MVSPNWVPPFRLLAVTLSSLKLGPAFPPWLRSQTSLEILQIRNASIATIPEWFWVSFSRAMFVDLMDNHLTGTLPARLEFMAADVMILSNNRLTGAVPKFPRNITYMDLSRNSFGTLPSDFRAPHLEALILYNNSISGPIPSSLCSLSQLVMLDLSGNNLTGEVPSCQEGSVNPLLHNLMVVNLNTNNLSGEFPRVLQNCHYLALVDLSYNRFSGDIPAWIGVKLPNLALLRLRYNMFSGQIPIEIGKIQELQFLDLAHNKFSGSIPDSLVHLSAMARTSGYSYVLNSVIRAGRGPHLYNSIYVVGFFIEKESFLTKGQQLEFSEQIPYMVVLDMSCNNLTGAIPQDIGALIGLRSLNFSWNNLRGAIPEKIGGLQQLESLDLSNNELSGQIPSSMTGLTSLSHMNLSYNNLSGKIPTNNQFQTFDASDYIGNIGLCGYPLTNNCTGNSSSGPTNADHGDGSDDISLYLGLAVGYILGLWVVFCVLLFKKRWSTAYFVFVEGLQDKIYVAMVLRWANLKRKVGET</sequence>
<organism evidence="15 16">
    <name type="scientific">Triticum turgidum subsp. durum</name>
    <name type="common">Durum wheat</name>
    <name type="synonym">Triticum durum</name>
    <dbReference type="NCBI Taxonomy" id="4567"/>
    <lineage>
        <taxon>Eukaryota</taxon>
        <taxon>Viridiplantae</taxon>
        <taxon>Streptophyta</taxon>
        <taxon>Embryophyta</taxon>
        <taxon>Tracheophyta</taxon>
        <taxon>Spermatophyta</taxon>
        <taxon>Magnoliopsida</taxon>
        <taxon>Liliopsida</taxon>
        <taxon>Poales</taxon>
        <taxon>Poaceae</taxon>
        <taxon>BOP clade</taxon>
        <taxon>Pooideae</taxon>
        <taxon>Triticodae</taxon>
        <taxon>Triticeae</taxon>
        <taxon>Triticinae</taxon>
        <taxon>Triticum</taxon>
    </lineage>
</organism>
<evidence type="ECO:0000256" key="5">
    <source>
        <dbReference type="ARBA" id="ARBA00022614"/>
    </source>
</evidence>
<dbReference type="PANTHER" id="PTHR48063">
    <property type="entry name" value="LRR RECEPTOR-LIKE KINASE"/>
    <property type="match status" value="1"/>
</dbReference>
<dbReference type="InterPro" id="IPR046956">
    <property type="entry name" value="RLP23-like"/>
</dbReference>
<proteinExistence type="inferred from homology"/>
<dbReference type="EMBL" id="LT934117">
    <property type="protein sequence ID" value="VAH99432.1"/>
    <property type="molecule type" value="Genomic_DNA"/>
</dbReference>
<keyword evidence="6" id="KW-1070">Brassinosteroid signaling pathway</keyword>
<dbReference type="FunFam" id="3.80.10.10:FF:000095">
    <property type="entry name" value="LRR receptor-like serine/threonine-protein kinase GSO1"/>
    <property type="match status" value="1"/>
</dbReference>